<evidence type="ECO:0000256" key="6">
    <source>
        <dbReference type="ARBA" id="ARBA00023295"/>
    </source>
</evidence>
<dbReference type="OrthoDB" id="187139at2759"/>
<comment type="subcellular location">
    <subcellularLocation>
        <location evidence="1">Secreted</location>
        <location evidence="1">Cell wall</location>
    </subcellularLocation>
</comment>
<gene>
    <name evidence="10" type="ORF">OLEA9_A107720</name>
</gene>
<dbReference type="PANTHER" id="PTHR31375">
    <property type="match status" value="1"/>
</dbReference>
<organism evidence="10 11">
    <name type="scientific">Olea europaea subsp. europaea</name>
    <dbReference type="NCBI Taxonomy" id="158383"/>
    <lineage>
        <taxon>Eukaryota</taxon>
        <taxon>Viridiplantae</taxon>
        <taxon>Streptophyta</taxon>
        <taxon>Embryophyta</taxon>
        <taxon>Tracheophyta</taxon>
        <taxon>Spermatophyta</taxon>
        <taxon>Magnoliopsida</taxon>
        <taxon>eudicotyledons</taxon>
        <taxon>Gunneridae</taxon>
        <taxon>Pentapetalae</taxon>
        <taxon>asterids</taxon>
        <taxon>lamiids</taxon>
        <taxon>Lamiales</taxon>
        <taxon>Oleaceae</taxon>
        <taxon>Oleeae</taxon>
        <taxon>Olea</taxon>
    </lineage>
</organism>
<dbReference type="Proteomes" id="UP000594638">
    <property type="component" value="Unassembled WGS sequence"/>
</dbReference>
<keyword evidence="7" id="KW-0961">Cell wall biogenesis/degradation</keyword>
<dbReference type="AlphaFoldDB" id="A0A8S0VNQ0"/>
<dbReference type="InterPro" id="IPR000743">
    <property type="entry name" value="Glyco_hydro_28"/>
</dbReference>
<accession>A0A8S0VNQ0</accession>
<evidence type="ECO:0000256" key="3">
    <source>
        <dbReference type="ARBA" id="ARBA00022512"/>
    </source>
</evidence>
<evidence type="ECO:0000256" key="2">
    <source>
        <dbReference type="ARBA" id="ARBA00008834"/>
    </source>
</evidence>
<evidence type="ECO:0000256" key="4">
    <source>
        <dbReference type="ARBA" id="ARBA00022525"/>
    </source>
</evidence>
<comment type="caution">
    <text evidence="10">The sequence shown here is derived from an EMBL/GenBank/DDBJ whole genome shotgun (WGS) entry which is preliminary data.</text>
</comment>
<dbReference type="SMART" id="SM00710">
    <property type="entry name" value="PbH1"/>
    <property type="match status" value="5"/>
</dbReference>
<dbReference type="InterPro" id="IPR012334">
    <property type="entry name" value="Pectin_lyas_fold"/>
</dbReference>
<keyword evidence="11" id="KW-1185">Reference proteome</keyword>
<dbReference type="SUPFAM" id="SSF51126">
    <property type="entry name" value="Pectin lyase-like"/>
    <property type="match status" value="1"/>
</dbReference>
<dbReference type="GO" id="GO:0004650">
    <property type="term" value="F:polygalacturonase activity"/>
    <property type="evidence" value="ECO:0007669"/>
    <property type="project" value="InterPro"/>
</dbReference>
<protein>
    <submittedName>
        <fullName evidence="10">Polygalacturonase-like</fullName>
    </submittedName>
</protein>
<comment type="similarity">
    <text evidence="2 9">Belongs to the glycosyl hydrolase 28 family.</text>
</comment>
<dbReference type="GO" id="GO:0071555">
    <property type="term" value="P:cell wall organization"/>
    <property type="evidence" value="ECO:0007669"/>
    <property type="project" value="UniProtKB-KW"/>
</dbReference>
<keyword evidence="6 9" id="KW-0326">Glycosidase</keyword>
<dbReference type="GO" id="GO:0005975">
    <property type="term" value="P:carbohydrate metabolic process"/>
    <property type="evidence" value="ECO:0007669"/>
    <property type="project" value="InterPro"/>
</dbReference>
<evidence type="ECO:0000313" key="10">
    <source>
        <dbReference type="EMBL" id="CAA3033715.1"/>
    </source>
</evidence>
<dbReference type="PROSITE" id="PS00502">
    <property type="entry name" value="POLYGALACTURONASE"/>
    <property type="match status" value="1"/>
</dbReference>
<keyword evidence="4" id="KW-0964">Secreted</keyword>
<keyword evidence="5 9" id="KW-0378">Hydrolase</keyword>
<name>A0A8S0VNQ0_OLEEU</name>
<sequence>MLQLLIPYISSLSTTVCLCVSHRHTMAFLVNFLAFHFLFTFFHYSSFATNVNYNVQTLGAKPDGKTDSAKAFLRAWTSACSSAQPATIHVPSGRFLLGATSFSGQKCRSRAITLRIDGTLVAPSNYNTIGNSGTWIKFKRVTGVSVIGGTLDGQGANLWACKNSGRSCPKGSTTLAFYNSKNIRISGLSSINSQKFHILVYGSQNANLVGIKVSAPGNSPNTDGIHVEKSTRVKIMNSKIGTGDDCVSIGPGTSNLWIENVACGPGHGISIGSLGWELQEPGVQNITVKSATFTGTQNGVRVKTWARPSKGFVKYVLFQHIAMVNVENPIIINQNYCPDNNNCPNQVSGVKINDITYQDIHGTSATEIGMKFDCSKRYPCSGITLNDVKLTYKNEPAHSLCINAHGKVC</sequence>
<dbReference type="Gene3D" id="2.160.20.10">
    <property type="entry name" value="Single-stranded right-handed beta-helix, Pectin lyase-like"/>
    <property type="match status" value="1"/>
</dbReference>
<feature type="active site" evidence="8">
    <location>
        <position position="267"/>
    </location>
</feature>
<keyword evidence="3" id="KW-0134">Cell wall</keyword>
<dbReference type="FunFam" id="2.160.20.10:FF:000004">
    <property type="entry name" value="Pectin lyase-like superfamily protein"/>
    <property type="match status" value="1"/>
</dbReference>
<evidence type="ECO:0000256" key="7">
    <source>
        <dbReference type="ARBA" id="ARBA00023316"/>
    </source>
</evidence>
<dbReference type="InterPro" id="IPR006626">
    <property type="entry name" value="PbH1"/>
</dbReference>
<proteinExistence type="inferred from homology"/>
<evidence type="ECO:0000256" key="9">
    <source>
        <dbReference type="RuleBase" id="RU361169"/>
    </source>
</evidence>
<dbReference type="InterPro" id="IPR011050">
    <property type="entry name" value="Pectin_lyase_fold/virulence"/>
</dbReference>
<dbReference type="Gramene" id="OE9A107720T1">
    <property type="protein sequence ID" value="OE9A107720C1"/>
    <property type="gene ID" value="OE9A107720"/>
</dbReference>
<evidence type="ECO:0000313" key="11">
    <source>
        <dbReference type="Proteomes" id="UP000594638"/>
    </source>
</evidence>
<evidence type="ECO:0000256" key="5">
    <source>
        <dbReference type="ARBA" id="ARBA00022801"/>
    </source>
</evidence>
<evidence type="ECO:0000256" key="8">
    <source>
        <dbReference type="PROSITE-ProRule" id="PRU10052"/>
    </source>
</evidence>
<dbReference type="Pfam" id="PF00295">
    <property type="entry name" value="Glyco_hydro_28"/>
    <property type="match status" value="1"/>
</dbReference>
<reference evidence="10 11" key="1">
    <citation type="submission" date="2019-12" db="EMBL/GenBank/DDBJ databases">
        <authorList>
            <person name="Alioto T."/>
            <person name="Alioto T."/>
            <person name="Gomez Garrido J."/>
        </authorList>
    </citation>
    <scope>NUCLEOTIDE SEQUENCE [LARGE SCALE GENOMIC DNA]</scope>
</reference>
<dbReference type="EMBL" id="CACTIH010010824">
    <property type="protein sequence ID" value="CAA3033715.1"/>
    <property type="molecule type" value="Genomic_DNA"/>
</dbReference>
<evidence type="ECO:0000256" key="1">
    <source>
        <dbReference type="ARBA" id="ARBA00004191"/>
    </source>
</evidence>